<gene>
    <name evidence="2" type="ORF">IZT61_18075</name>
</gene>
<dbReference type="PANTHER" id="PTHR43404">
    <property type="entry name" value="LIPOPOLYSACCHARIDE CHOLINEPHOSPHOTRANSFERASE LICD"/>
    <property type="match status" value="1"/>
</dbReference>
<protein>
    <submittedName>
        <fullName evidence="2">LicD family protein</fullName>
    </submittedName>
</protein>
<keyword evidence="3" id="KW-1185">Reference proteome</keyword>
<dbReference type="Pfam" id="PF04991">
    <property type="entry name" value="LicD"/>
    <property type="match status" value="2"/>
</dbReference>
<dbReference type="KEGG" id="pex:IZT61_18075"/>
<name>A0A7S9KY36_9SPHI</name>
<feature type="domain" description="LicD/FKTN/FKRP nucleotidyltransferase" evidence="1">
    <location>
        <begin position="146"/>
        <end position="190"/>
    </location>
</feature>
<evidence type="ECO:0000313" key="3">
    <source>
        <dbReference type="Proteomes" id="UP000594759"/>
    </source>
</evidence>
<dbReference type="InterPro" id="IPR052942">
    <property type="entry name" value="LPS_cholinephosphotransferase"/>
</dbReference>
<reference evidence="2 3" key="1">
    <citation type="submission" date="2020-11" db="EMBL/GenBank/DDBJ databases">
        <title>Pedobacter endophytica, an endophytic bacteria isolated form Carex pumila.</title>
        <authorList>
            <person name="Peng Y."/>
            <person name="Jiang L."/>
            <person name="Lee J."/>
        </authorList>
    </citation>
    <scope>NUCLEOTIDE SEQUENCE [LARGE SCALE GENOMIC DNA]</scope>
    <source>
        <strain evidence="2 3">JBR3-12</strain>
    </source>
</reference>
<dbReference type="RefSeq" id="WP_196098424.1">
    <property type="nucleotide sequence ID" value="NZ_CP064939.1"/>
</dbReference>
<dbReference type="EMBL" id="CP064939">
    <property type="protein sequence ID" value="QPH38949.1"/>
    <property type="molecule type" value="Genomic_DNA"/>
</dbReference>
<accession>A0A7S9KY36</accession>
<evidence type="ECO:0000259" key="1">
    <source>
        <dbReference type="Pfam" id="PF04991"/>
    </source>
</evidence>
<feature type="domain" description="LicD/FKTN/FKRP nucleotidyltransferase" evidence="1">
    <location>
        <begin position="25"/>
        <end position="134"/>
    </location>
</feature>
<sequence>MKNIDNRKMVHGVILKLLMALKKICTVHDIPFWLEYGTLLGAIRHKGFIPWDNEADVGIFREDFDRLKKIVEAELPGHIFFQTKETDPAYESASLYIEAKLRDKYSRYKDFENRYPKHKWHNGIQVDIFIYDPVILDGVPCYINAFEKTFTRCKSYFLLEEIEFLKEIQFEGEEFFIPIGYDKYLERNYGDYMKLPPESERIFEPAEIDLP</sequence>
<dbReference type="InterPro" id="IPR007074">
    <property type="entry name" value="LicD/FKTN/FKRP_NTP_transf"/>
</dbReference>
<dbReference type="AlphaFoldDB" id="A0A7S9KY36"/>
<evidence type="ECO:0000313" key="2">
    <source>
        <dbReference type="EMBL" id="QPH38949.1"/>
    </source>
</evidence>
<dbReference type="GO" id="GO:0009100">
    <property type="term" value="P:glycoprotein metabolic process"/>
    <property type="evidence" value="ECO:0007669"/>
    <property type="project" value="UniProtKB-ARBA"/>
</dbReference>
<organism evidence="2 3">
    <name type="scientific">Pedobacter endophyticus</name>
    <dbReference type="NCBI Taxonomy" id="2789740"/>
    <lineage>
        <taxon>Bacteria</taxon>
        <taxon>Pseudomonadati</taxon>
        <taxon>Bacteroidota</taxon>
        <taxon>Sphingobacteriia</taxon>
        <taxon>Sphingobacteriales</taxon>
        <taxon>Sphingobacteriaceae</taxon>
        <taxon>Pedobacter</taxon>
    </lineage>
</organism>
<dbReference type="Proteomes" id="UP000594759">
    <property type="component" value="Chromosome"/>
</dbReference>
<dbReference type="PANTHER" id="PTHR43404:SF1">
    <property type="entry name" value="MNN4P"/>
    <property type="match status" value="1"/>
</dbReference>
<proteinExistence type="predicted"/>